<dbReference type="PANTHER" id="PTHR23083">
    <property type="entry name" value="TETRATRICOPEPTIDE REPEAT PROTEIN, TPR"/>
    <property type="match status" value="1"/>
</dbReference>
<dbReference type="EMBL" id="AAGW02006232">
    <property type="status" value="NOT_ANNOTATED_CDS"/>
    <property type="molecule type" value="Genomic_DNA"/>
</dbReference>
<name>A0A5F9C6E1_RABIT</name>
<dbReference type="GeneTree" id="ENSGT00940000158638"/>
<sequence>MAAKGAYSSHLKVEGELERCRAEGHWDRMLELVRQLQAQGVPGGGGRRSSPSSRLVSLDTEDFGKLLLAEALLEQCLKENHAKIKDCSPLLEKNEQRMSEAKNYLSSILTHGRLPPQYMCEAMLILGKLHYVEGSYRDAISMYARAGIDGMSMEHKPLYQMRLLSEAFVIKACLQLLGGTQSWWSEVLPGSSEPCGTLPISGWRPGHFRTCLPLHHLRLPQCTPLLAPRAVLWLPLPTPLPGLCSFSLALAQGAEDVSCCDPSLVPSSGPGPCV</sequence>
<evidence type="ECO:0000313" key="3">
    <source>
        <dbReference type="Proteomes" id="UP000001811"/>
    </source>
</evidence>
<dbReference type="GO" id="GO:0005886">
    <property type="term" value="C:plasma membrane"/>
    <property type="evidence" value="ECO:0007669"/>
    <property type="project" value="TreeGrafter"/>
</dbReference>
<reference evidence="2" key="2">
    <citation type="submission" date="2025-08" db="UniProtKB">
        <authorList>
            <consortium name="Ensembl"/>
        </authorList>
    </citation>
    <scope>IDENTIFICATION</scope>
    <source>
        <strain evidence="2">Thorbecke</strain>
    </source>
</reference>
<protein>
    <submittedName>
        <fullName evidence="2">Tetratricopeptide repeat domain 7A</fullName>
    </submittedName>
</protein>
<evidence type="ECO:0000259" key="1">
    <source>
        <dbReference type="Pfam" id="PF19440"/>
    </source>
</evidence>
<gene>
    <name evidence="2" type="primary">TTC7A</name>
</gene>
<dbReference type="Bgee" id="ENSOCUG00000007788">
    <property type="expression patterns" value="Expressed in testis and 14 other cell types or tissues"/>
</dbReference>
<dbReference type="Proteomes" id="UP000001811">
    <property type="component" value="Chromosome 2"/>
</dbReference>
<keyword evidence="3" id="KW-1185">Reference proteome</keyword>
<dbReference type="Ensembl" id="ENSOCUT00000059210.1">
    <property type="protein sequence ID" value="ENSOCUP00000029113.1"/>
    <property type="gene ID" value="ENSOCUG00000007788.4"/>
</dbReference>
<feature type="domain" description="Tetratricopeptide repeat protein 7 N-terminal" evidence="1">
    <location>
        <begin position="8"/>
        <end position="175"/>
    </location>
</feature>
<organism evidence="2 3">
    <name type="scientific">Oryctolagus cuniculus</name>
    <name type="common">Rabbit</name>
    <dbReference type="NCBI Taxonomy" id="9986"/>
    <lineage>
        <taxon>Eukaryota</taxon>
        <taxon>Metazoa</taxon>
        <taxon>Chordata</taxon>
        <taxon>Craniata</taxon>
        <taxon>Vertebrata</taxon>
        <taxon>Euteleostomi</taxon>
        <taxon>Mammalia</taxon>
        <taxon>Eutheria</taxon>
        <taxon>Euarchontoglires</taxon>
        <taxon>Glires</taxon>
        <taxon>Lagomorpha</taxon>
        <taxon>Leporidae</taxon>
        <taxon>Oryctolagus</taxon>
    </lineage>
</organism>
<evidence type="ECO:0000313" key="2">
    <source>
        <dbReference type="Ensembl" id="ENSOCUP00000029113.1"/>
    </source>
</evidence>
<reference evidence="2 3" key="1">
    <citation type="journal article" date="2011" name="Nature">
        <title>A high-resolution map of human evolutionary constraint using 29 mammals.</title>
        <authorList>
            <person name="Lindblad-Toh K."/>
            <person name="Garber M."/>
            <person name="Zuk O."/>
            <person name="Lin M.F."/>
            <person name="Parker B.J."/>
            <person name="Washietl S."/>
            <person name="Kheradpour P."/>
            <person name="Ernst J."/>
            <person name="Jordan G."/>
            <person name="Mauceli E."/>
            <person name="Ward L.D."/>
            <person name="Lowe C.B."/>
            <person name="Holloway A.K."/>
            <person name="Clamp M."/>
            <person name="Gnerre S."/>
            <person name="Alfoldi J."/>
            <person name="Beal K."/>
            <person name="Chang J."/>
            <person name="Clawson H."/>
            <person name="Cuff J."/>
            <person name="Di Palma F."/>
            <person name="Fitzgerald S."/>
            <person name="Flicek P."/>
            <person name="Guttman M."/>
            <person name="Hubisz M.J."/>
            <person name="Jaffe D.B."/>
            <person name="Jungreis I."/>
            <person name="Kent W.J."/>
            <person name="Kostka D."/>
            <person name="Lara M."/>
            <person name="Martins A.L."/>
            <person name="Massingham T."/>
            <person name="Moltke I."/>
            <person name="Raney B.J."/>
            <person name="Rasmussen M.D."/>
            <person name="Robinson J."/>
            <person name="Stark A."/>
            <person name="Vilella A.J."/>
            <person name="Wen J."/>
            <person name="Xie X."/>
            <person name="Zody M.C."/>
            <person name="Baldwin J."/>
            <person name="Bloom T."/>
            <person name="Chin C.W."/>
            <person name="Heiman D."/>
            <person name="Nicol R."/>
            <person name="Nusbaum C."/>
            <person name="Young S."/>
            <person name="Wilkinson J."/>
            <person name="Worley K.C."/>
            <person name="Kovar C.L."/>
            <person name="Muzny D.M."/>
            <person name="Gibbs R.A."/>
            <person name="Cree A."/>
            <person name="Dihn H.H."/>
            <person name="Fowler G."/>
            <person name="Jhangiani S."/>
            <person name="Joshi V."/>
            <person name="Lee S."/>
            <person name="Lewis L.R."/>
            <person name="Nazareth L.V."/>
            <person name="Okwuonu G."/>
            <person name="Santibanez J."/>
            <person name="Warren W.C."/>
            <person name="Mardis E.R."/>
            <person name="Weinstock G.M."/>
            <person name="Wilson R.K."/>
            <person name="Delehaunty K."/>
            <person name="Dooling D."/>
            <person name="Fronik C."/>
            <person name="Fulton L."/>
            <person name="Fulton B."/>
            <person name="Graves T."/>
            <person name="Minx P."/>
            <person name="Sodergren E."/>
            <person name="Birney E."/>
            <person name="Margulies E.H."/>
            <person name="Herrero J."/>
            <person name="Green E.D."/>
            <person name="Haussler D."/>
            <person name="Siepel A."/>
            <person name="Goldman N."/>
            <person name="Pollard K.S."/>
            <person name="Pedersen J.S."/>
            <person name="Lander E.S."/>
            <person name="Kellis M."/>
        </authorList>
    </citation>
    <scope>NUCLEOTIDE SEQUENCE [LARGE SCALE GENOMIC DNA]</scope>
    <source>
        <strain evidence="2 3">Thorbecke inbred</strain>
    </source>
</reference>
<accession>A0A5F9C6E1</accession>
<dbReference type="PANTHER" id="PTHR23083:SF475">
    <property type="entry name" value="TETRATRICOPEPTIDE REPEAT PROTEIN 7A"/>
    <property type="match status" value="1"/>
</dbReference>
<dbReference type="GO" id="GO:0072659">
    <property type="term" value="P:protein localization to plasma membrane"/>
    <property type="evidence" value="ECO:0007669"/>
    <property type="project" value="TreeGrafter"/>
</dbReference>
<dbReference type="EMBL" id="AAGW02006233">
    <property type="status" value="NOT_ANNOTATED_CDS"/>
    <property type="molecule type" value="Genomic_DNA"/>
</dbReference>
<dbReference type="InterPro" id="IPR045819">
    <property type="entry name" value="TTC7_N"/>
</dbReference>
<dbReference type="AlphaFoldDB" id="A0A5F9C6E1"/>
<dbReference type="GO" id="GO:0046854">
    <property type="term" value="P:phosphatidylinositol phosphate biosynthetic process"/>
    <property type="evidence" value="ECO:0007669"/>
    <property type="project" value="TreeGrafter"/>
</dbReference>
<reference evidence="2" key="3">
    <citation type="submission" date="2025-09" db="UniProtKB">
        <authorList>
            <consortium name="Ensembl"/>
        </authorList>
    </citation>
    <scope>IDENTIFICATION</scope>
    <source>
        <strain evidence="2">Thorbecke</strain>
    </source>
</reference>
<dbReference type="Pfam" id="PF19440">
    <property type="entry name" value="TTC7_N"/>
    <property type="match status" value="1"/>
</dbReference>
<proteinExistence type="predicted"/>
<dbReference type="InterPro" id="IPR051722">
    <property type="entry name" value="Endocytosis_PI4K-reg_protein"/>
</dbReference>